<dbReference type="AlphaFoldDB" id="A0A8H3EBY9"/>
<organism evidence="1 2">
    <name type="scientific">Alectoria fallacina</name>
    <dbReference type="NCBI Taxonomy" id="1903189"/>
    <lineage>
        <taxon>Eukaryota</taxon>
        <taxon>Fungi</taxon>
        <taxon>Dikarya</taxon>
        <taxon>Ascomycota</taxon>
        <taxon>Pezizomycotina</taxon>
        <taxon>Lecanoromycetes</taxon>
        <taxon>OSLEUM clade</taxon>
        <taxon>Lecanoromycetidae</taxon>
        <taxon>Lecanorales</taxon>
        <taxon>Lecanorineae</taxon>
        <taxon>Parmeliaceae</taxon>
        <taxon>Alectoria</taxon>
    </lineage>
</organism>
<comment type="caution">
    <text evidence="1">The sequence shown here is derived from an EMBL/GenBank/DDBJ whole genome shotgun (WGS) entry which is preliminary data.</text>
</comment>
<sequence>MKTEEIARATTCQQSAFPSKTTPSAPKSHYCGRHDSMVLEESLPFSLAFPPDIWRIVLHSFGTQPQDLVELWTGCRGVYKHFKHEVEDIFIADYFPHTILPTVYNCTSVDRTWVFFRAKDDNRADLLKQMHNGGGFSESSHLVDLSRPTNDVALPVVFFHTNGDAQVGWRELFASVTAEEKYRYRTGRISGNFQVNQNLSRNAFTDDQTQVIEEHASIILTYRGMRASMVEQGFREAEIFESYINKATQAEAPRACVSHGNYTDLK</sequence>
<reference evidence="1" key="1">
    <citation type="submission" date="2021-03" db="EMBL/GenBank/DDBJ databases">
        <authorList>
            <person name="Tagirdzhanova G."/>
        </authorList>
    </citation>
    <scope>NUCLEOTIDE SEQUENCE</scope>
</reference>
<gene>
    <name evidence="1" type="ORF">ALECFALPRED_004820</name>
</gene>
<name>A0A8H3EBY9_9LECA</name>
<accession>A0A8H3EBY9</accession>
<protein>
    <submittedName>
        <fullName evidence="1">Uncharacterized protein</fullName>
    </submittedName>
</protein>
<dbReference type="OrthoDB" id="10480623at2759"/>
<evidence type="ECO:0000313" key="1">
    <source>
        <dbReference type="EMBL" id="CAF9904051.1"/>
    </source>
</evidence>
<dbReference type="EMBL" id="CAJPDR010000003">
    <property type="protein sequence ID" value="CAF9904051.1"/>
    <property type="molecule type" value="Genomic_DNA"/>
</dbReference>
<evidence type="ECO:0000313" key="2">
    <source>
        <dbReference type="Proteomes" id="UP000664203"/>
    </source>
</evidence>
<proteinExistence type="predicted"/>
<keyword evidence="2" id="KW-1185">Reference proteome</keyword>
<dbReference type="Proteomes" id="UP000664203">
    <property type="component" value="Unassembled WGS sequence"/>
</dbReference>